<dbReference type="AlphaFoldDB" id="A0A444XHL0"/>
<name>A0A444XHL0_ARAHY</name>
<dbReference type="EMBL" id="SDMP01000019">
    <property type="protein sequence ID" value="RYQ89067.1"/>
    <property type="molecule type" value="Genomic_DNA"/>
</dbReference>
<evidence type="ECO:0000313" key="2">
    <source>
        <dbReference type="Proteomes" id="UP000289738"/>
    </source>
</evidence>
<sequence>MMQNVRVGRDHLTIWIRPDIKRQLDNHFSTDEGFRRLYLTNRANGASPRLSKYTGGSTTFMKTKSRLSKSLEHEATLAETFEYTHTLKANKKRFAHE</sequence>
<proteinExistence type="predicted"/>
<reference evidence="1 2" key="1">
    <citation type="submission" date="2019-01" db="EMBL/GenBank/DDBJ databases">
        <title>Sequencing of cultivated peanut Arachis hypogaea provides insights into genome evolution and oil improvement.</title>
        <authorList>
            <person name="Chen X."/>
        </authorList>
    </citation>
    <scope>NUCLEOTIDE SEQUENCE [LARGE SCALE GENOMIC DNA]</scope>
    <source>
        <strain evidence="2">cv. Fuhuasheng</strain>
        <tissue evidence="1">Leaves</tissue>
    </source>
</reference>
<organism evidence="1 2">
    <name type="scientific">Arachis hypogaea</name>
    <name type="common">Peanut</name>
    <dbReference type="NCBI Taxonomy" id="3818"/>
    <lineage>
        <taxon>Eukaryota</taxon>
        <taxon>Viridiplantae</taxon>
        <taxon>Streptophyta</taxon>
        <taxon>Embryophyta</taxon>
        <taxon>Tracheophyta</taxon>
        <taxon>Spermatophyta</taxon>
        <taxon>Magnoliopsida</taxon>
        <taxon>eudicotyledons</taxon>
        <taxon>Gunneridae</taxon>
        <taxon>Pentapetalae</taxon>
        <taxon>rosids</taxon>
        <taxon>fabids</taxon>
        <taxon>Fabales</taxon>
        <taxon>Fabaceae</taxon>
        <taxon>Papilionoideae</taxon>
        <taxon>50 kb inversion clade</taxon>
        <taxon>dalbergioids sensu lato</taxon>
        <taxon>Dalbergieae</taxon>
        <taxon>Pterocarpus clade</taxon>
        <taxon>Arachis</taxon>
    </lineage>
</organism>
<gene>
    <name evidence="1" type="ORF">Ahy_B09g095909</name>
</gene>
<dbReference type="Proteomes" id="UP000289738">
    <property type="component" value="Chromosome B09"/>
</dbReference>
<accession>A0A444XHL0</accession>
<keyword evidence="2" id="KW-1185">Reference proteome</keyword>
<evidence type="ECO:0000313" key="1">
    <source>
        <dbReference type="EMBL" id="RYQ89067.1"/>
    </source>
</evidence>
<comment type="caution">
    <text evidence="1">The sequence shown here is derived from an EMBL/GenBank/DDBJ whole genome shotgun (WGS) entry which is preliminary data.</text>
</comment>
<protein>
    <submittedName>
        <fullName evidence="1">Uncharacterized protein</fullName>
    </submittedName>
</protein>